<evidence type="ECO:0000256" key="2">
    <source>
        <dbReference type="PROSITE-ProRule" id="PRU00317"/>
    </source>
</evidence>
<dbReference type="GO" id="GO:0030688">
    <property type="term" value="C:preribosome, small subunit precursor"/>
    <property type="evidence" value="ECO:0007669"/>
    <property type="project" value="TreeGrafter"/>
</dbReference>
<dbReference type="GO" id="GO:0000056">
    <property type="term" value="P:ribosomal small subunit export from nucleus"/>
    <property type="evidence" value="ECO:0007669"/>
    <property type="project" value="TreeGrafter"/>
</dbReference>
<dbReference type="Pfam" id="PF22493">
    <property type="entry name" value="PUF_NOP9"/>
    <property type="match status" value="1"/>
</dbReference>
<keyword evidence="1" id="KW-0677">Repeat</keyword>
<dbReference type="GO" id="GO:0000472">
    <property type="term" value="P:endonucleolytic cleavage to generate mature 5'-end of SSU-rRNA from (SSU-rRNA, 5.8S rRNA, LSU-rRNA)"/>
    <property type="evidence" value="ECO:0007669"/>
    <property type="project" value="TreeGrafter"/>
</dbReference>
<gene>
    <name evidence="4" type="ORF">WJX73_010578</name>
</gene>
<dbReference type="PANTHER" id="PTHR13102:SF0">
    <property type="entry name" value="NUCLEOLAR PROTEIN 9"/>
    <property type="match status" value="1"/>
</dbReference>
<dbReference type="SMART" id="SM00025">
    <property type="entry name" value="Pumilio"/>
    <property type="match status" value="4"/>
</dbReference>
<evidence type="ECO:0000313" key="4">
    <source>
        <dbReference type="EMBL" id="KAK9798918.1"/>
    </source>
</evidence>
<dbReference type="Proteomes" id="UP001465755">
    <property type="component" value="Unassembled WGS sequence"/>
</dbReference>
<organism evidence="4 5">
    <name type="scientific">Symbiochloris irregularis</name>
    <dbReference type="NCBI Taxonomy" id="706552"/>
    <lineage>
        <taxon>Eukaryota</taxon>
        <taxon>Viridiplantae</taxon>
        <taxon>Chlorophyta</taxon>
        <taxon>core chlorophytes</taxon>
        <taxon>Trebouxiophyceae</taxon>
        <taxon>Trebouxiales</taxon>
        <taxon>Trebouxiaceae</taxon>
        <taxon>Symbiochloris</taxon>
    </lineage>
</organism>
<dbReference type="AlphaFoldDB" id="A0AAW1NTR7"/>
<dbReference type="Gene3D" id="1.25.10.10">
    <property type="entry name" value="Leucine-rich Repeat Variant"/>
    <property type="match status" value="2"/>
</dbReference>
<dbReference type="GO" id="GO:0000480">
    <property type="term" value="P:endonucleolytic cleavage in 5'-ETS of tricistronic rRNA transcript (SSU-rRNA, 5.8S rRNA, LSU-rRNA)"/>
    <property type="evidence" value="ECO:0007669"/>
    <property type="project" value="TreeGrafter"/>
</dbReference>
<dbReference type="InterPro" id="IPR040000">
    <property type="entry name" value="NOP9"/>
</dbReference>
<proteinExistence type="predicted"/>
<dbReference type="SUPFAM" id="SSF48371">
    <property type="entry name" value="ARM repeat"/>
    <property type="match status" value="2"/>
</dbReference>
<protein>
    <submittedName>
        <fullName evidence="4">Uncharacterized protein</fullName>
    </submittedName>
</protein>
<reference evidence="4 5" key="1">
    <citation type="journal article" date="2024" name="Nat. Commun.">
        <title>Phylogenomics reveals the evolutionary origins of lichenization in chlorophyte algae.</title>
        <authorList>
            <person name="Puginier C."/>
            <person name="Libourel C."/>
            <person name="Otte J."/>
            <person name="Skaloud P."/>
            <person name="Haon M."/>
            <person name="Grisel S."/>
            <person name="Petersen M."/>
            <person name="Berrin J.G."/>
            <person name="Delaux P.M."/>
            <person name="Dal Grande F."/>
            <person name="Keller J."/>
        </authorList>
    </citation>
    <scope>NUCLEOTIDE SEQUENCE [LARGE SCALE GENOMIC DNA]</scope>
    <source>
        <strain evidence="4 5">SAG 2036</strain>
    </source>
</reference>
<comment type="caution">
    <text evidence="4">The sequence shown here is derived from an EMBL/GenBank/DDBJ whole genome shotgun (WGS) entry which is preliminary data.</text>
</comment>
<dbReference type="InterPro" id="IPR016024">
    <property type="entry name" value="ARM-type_fold"/>
</dbReference>
<dbReference type="PANTHER" id="PTHR13102">
    <property type="entry name" value="NUCLEOLAR PROTEIN 9"/>
    <property type="match status" value="1"/>
</dbReference>
<feature type="region of interest" description="Disordered" evidence="3">
    <location>
        <begin position="1"/>
        <end position="22"/>
    </location>
</feature>
<dbReference type="EMBL" id="JALJOQ010000095">
    <property type="protein sequence ID" value="KAK9798918.1"/>
    <property type="molecule type" value="Genomic_DNA"/>
</dbReference>
<dbReference type="GO" id="GO:0030686">
    <property type="term" value="C:90S preribosome"/>
    <property type="evidence" value="ECO:0007669"/>
    <property type="project" value="TreeGrafter"/>
</dbReference>
<name>A0AAW1NTR7_9CHLO</name>
<feature type="repeat" description="Pumilio" evidence="2">
    <location>
        <begin position="510"/>
        <end position="545"/>
    </location>
</feature>
<dbReference type="GO" id="GO:0000447">
    <property type="term" value="P:endonucleolytic cleavage in ITS1 to separate SSU-rRNA from 5.8S rRNA and LSU-rRNA from tricistronic rRNA transcript (SSU-rRNA, 5.8S rRNA, LSU-rRNA)"/>
    <property type="evidence" value="ECO:0007669"/>
    <property type="project" value="TreeGrafter"/>
</dbReference>
<dbReference type="GO" id="GO:0005730">
    <property type="term" value="C:nucleolus"/>
    <property type="evidence" value="ECO:0007669"/>
    <property type="project" value="TreeGrafter"/>
</dbReference>
<sequence length="599" mass="64578">MGKKRKQRSVEEASAAAAPEQPDRFRKRLDPEVLAYFHEIRNHFDSLELGEERTLVADNCLQEALKQPLQVTTDAECSRIIEVLLTSASALTTLELVEGLLEGDAWLTVSTNPFGSHVAEKLLEAMCSLQNSSPEVEQRFSKVLESLNKEMALRVHDLIVDRYGSHVARSFLCLLAGFDVLQPGDTKDKGAIKQGLAARMSSAGTAAAAQEVWYPQHLASFAGAVMQGQHPSALAHLLPAHQHGSPFLQALLMAVSGNEELLHKLIQGIVRYPQSASILKKAPSSPPLFDSSDRERLQALMKEGTCSHVVEVIIKVAPTQLRKRMYSFALEGSLLHLAQHPMANFVVQAYIATVTTTPQMKALMKELGQSFGELLAQHRAGVVAALVAAAHRTGACNDAVSSSLASGLKHTGQQDCKGLAERLMTLDSPASLQEGQEGPLRPSPLGCTILTQALQLSQAAAKPFADSLQQIPATQLVRMGACGGGSSVLEALLEQLAGGGSKACKKLLKKLRGSYAKLAQTPSGCFLVEKVFNVAGVKDKEVLVEELAAATERIEAMPRGSKLLQRCGVSHFQRDPDAWKRRLASSAQLRQDFAAGMAQ</sequence>
<dbReference type="PROSITE" id="PS50302">
    <property type="entry name" value="PUM"/>
    <property type="match status" value="1"/>
</dbReference>
<accession>A0AAW1NTR7</accession>
<evidence type="ECO:0000256" key="3">
    <source>
        <dbReference type="SAM" id="MobiDB-lite"/>
    </source>
</evidence>
<evidence type="ECO:0000313" key="5">
    <source>
        <dbReference type="Proteomes" id="UP001465755"/>
    </source>
</evidence>
<dbReference type="GO" id="GO:0003723">
    <property type="term" value="F:RNA binding"/>
    <property type="evidence" value="ECO:0007669"/>
    <property type="project" value="InterPro"/>
</dbReference>
<dbReference type="InterPro" id="IPR001313">
    <property type="entry name" value="Pumilio_RNA-bd_rpt"/>
</dbReference>
<dbReference type="InterPro" id="IPR011989">
    <property type="entry name" value="ARM-like"/>
</dbReference>
<evidence type="ECO:0000256" key="1">
    <source>
        <dbReference type="ARBA" id="ARBA00022737"/>
    </source>
</evidence>
<keyword evidence="5" id="KW-1185">Reference proteome</keyword>